<proteinExistence type="predicted"/>
<keyword evidence="2" id="KW-1185">Reference proteome</keyword>
<reference evidence="2" key="1">
    <citation type="submission" date="2012-02" db="EMBL/GenBank/DDBJ databases">
        <title>Complete genome sequence of Rickettsia parkeri strain Portsmouth.</title>
        <authorList>
            <person name="Johnson S.L."/>
            <person name="Munk A.C."/>
            <person name="Han S."/>
            <person name="Bruce D.C."/>
            <person name="Dasch G.A."/>
        </authorList>
    </citation>
    <scope>NUCLEOTIDE SEQUENCE [LARGE SCALE GENOMIC DNA]</scope>
    <source>
        <strain evidence="2">CA410</strain>
    </source>
</reference>
<protein>
    <submittedName>
        <fullName evidence="1">Uncharacterized protein</fullName>
    </submittedName>
</protein>
<evidence type="ECO:0000313" key="1">
    <source>
        <dbReference type="EMBL" id="AFB20816.1"/>
    </source>
</evidence>
<organism evidence="1 2">
    <name type="scientific">Rickettsia canadensis str. CA410</name>
    <dbReference type="NCBI Taxonomy" id="1105107"/>
    <lineage>
        <taxon>Bacteria</taxon>
        <taxon>Pseudomonadati</taxon>
        <taxon>Pseudomonadota</taxon>
        <taxon>Alphaproteobacteria</taxon>
        <taxon>Rickettsiales</taxon>
        <taxon>Rickettsiaceae</taxon>
        <taxon>Rickettsieae</taxon>
        <taxon>Rickettsia</taxon>
        <taxon>belli group</taxon>
    </lineage>
</organism>
<gene>
    <name evidence="1" type="ORF">RCA_01195</name>
</gene>
<name>A0ABN4ACM2_RICCA</name>
<accession>A0ABN4ACM2</accession>
<dbReference type="EMBL" id="CP003304">
    <property type="protein sequence ID" value="AFB20816.1"/>
    <property type="molecule type" value="Genomic_DNA"/>
</dbReference>
<sequence>MAVVYSVFTIMQISQDNIDKENLAELKISKGKEISFAYKEGSKWALYRVFRRW</sequence>
<evidence type="ECO:0000313" key="2">
    <source>
        <dbReference type="Proteomes" id="UP000007878"/>
    </source>
</evidence>
<dbReference type="Proteomes" id="UP000007878">
    <property type="component" value="Chromosome"/>
</dbReference>